<gene>
    <name evidence="1" type="ORF">V6243_12935</name>
</gene>
<name>A0ABU9GHZ2_COBMA</name>
<comment type="caution">
    <text evidence="1">The sequence shown here is derived from an EMBL/GenBank/DDBJ whole genome shotgun (WGS) entry which is preliminary data.</text>
</comment>
<protein>
    <submittedName>
        <fullName evidence="1">DUF1365 domain-containing protein</fullName>
    </submittedName>
</protein>
<dbReference type="EMBL" id="JBAKAP010000014">
    <property type="protein sequence ID" value="MEL0617730.1"/>
    <property type="molecule type" value="Genomic_DNA"/>
</dbReference>
<evidence type="ECO:0000313" key="2">
    <source>
        <dbReference type="Proteomes" id="UP001378242"/>
    </source>
</evidence>
<sequence length="276" mass="31676">MKAPASRIGYGTLRHRRHAPRQHAFRYRVAMAWLALDELPDLMAGRRLASASRAAPLAFRERDHLPAALHGLTDGPLIERVHEACRRELAMAGDDAPLPQGRIFLLTQLRHFGVGFNPIRLYYLYHATGQLGAVLGEVTNIPWGERVLYASRTDSRRRMHSAHFDKRLHVSPFMPMGMRYHWRFNDPSNDELLLHMENHPLGEEVTRKPGESLFDASLSLHLEPATPRAMTRLLLRFPWMTLKTVAGIHYEALRLALKRVPIFDHPRPQPETRHPS</sequence>
<evidence type="ECO:0000313" key="1">
    <source>
        <dbReference type="EMBL" id="MEL0617730.1"/>
    </source>
</evidence>
<dbReference type="RefSeq" id="WP_341542594.1">
    <property type="nucleotide sequence ID" value="NZ_JBAKAP010000014.1"/>
</dbReference>
<dbReference type="Pfam" id="PF07103">
    <property type="entry name" value="DUF1365"/>
    <property type="match status" value="1"/>
</dbReference>
<organism evidence="1 2">
    <name type="scientific">Cobetia marina</name>
    <name type="common">Deleya marina</name>
    <dbReference type="NCBI Taxonomy" id="28258"/>
    <lineage>
        <taxon>Bacteria</taxon>
        <taxon>Pseudomonadati</taxon>
        <taxon>Pseudomonadota</taxon>
        <taxon>Gammaproteobacteria</taxon>
        <taxon>Oceanospirillales</taxon>
        <taxon>Halomonadaceae</taxon>
        <taxon>Cobetia</taxon>
    </lineage>
</organism>
<accession>A0ABU9GHZ2</accession>
<proteinExistence type="predicted"/>
<dbReference type="PANTHER" id="PTHR33973">
    <property type="entry name" value="OS07G0153300 PROTEIN"/>
    <property type="match status" value="1"/>
</dbReference>
<keyword evidence="2" id="KW-1185">Reference proteome</keyword>
<dbReference type="InterPro" id="IPR010775">
    <property type="entry name" value="DUF1365"/>
</dbReference>
<dbReference type="PANTHER" id="PTHR33973:SF4">
    <property type="entry name" value="OS07G0153300 PROTEIN"/>
    <property type="match status" value="1"/>
</dbReference>
<reference evidence="1 2" key="1">
    <citation type="submission" date="2024-02" db="EMBL/GenBank/DDBJ databases">
        <title>Bacteria isolated from the canopy kelp, Nereocystis luetkeana.</title>
        <authorList>
            <person name="Pfister C.A."/>
            <person name="Younker I.T."/>
            <person name="Light S.H."/>
        </authorList>
    </citation>
    <scope>NUCLEOTIDE SEQUENCE [LARGE SCALE GENOMIC DNA]</scope>
    <source>
        <strain evidence="1 2">TI.5.07</strain>
    </source>
</reference>
<dbReference type="Proteomes" id="UP001378242">
    <property type="component" value="Unassembled WGS sequence"/>
</dbReference>